<proteinExistence type="predicted"/>
<comment type="caution">
    <text evidence="1">The sequence shown here is derived from an EMBL/GenBank/DDBJ whole genome shotgun (WGS) entry which is preliminary data.</text>
</comment>
<gene>
    <name evidence="1" type="ORF">DS742_14480</name>
</gene>
<dbReference type="AlphaFoldDB" id="A0A3E2NBF3"/>
<evidence type="ECO:0000313" key="1">
    <source>
        <dbReference type="EMBL" id="RFZ78316.1"/>
    </source>
</evidence>
<organism evidence="1 2">
    <name type="scientific">Lacrimispora amygdalina</name>
    <dbReference type="NCBI Taxonomy" id="253257"/>
    <lineage>
        <taxon>Bacteria</taxon>
        <taxon>Bacillati</taxon>
        <taxon>Bacillota</taxon>
        <taxon>Clostridia</taxon>
        <taxon>Lachnospirales</taxon>
        <taxon>Lachnospiraceae</taxon>
        <taxon>Lacrimispora</taxon>
    </lineage>
</organism>
<dbReference type="RefSeq" id="WP_117417689.1">
    <property type="nucleotide sequence ID" value="NZ_QOHO01000043.1"/>
</dbReference>
<reference evidence="1 2" key="1">
    <citation type="submission" date="2018-07" db="EMBL/GenBank/DDBJ databases">
        <title>New species, Clostridium PI-S10-A1B.</title>
        <authorList>
            <person name="Krishna G."/>
            <person name="Summeta K."/>
            <person name="Shikha S."/>
            <person name="Prabhu P.B."/>
            <person name="Suresh K."/>
        </authorList>
    </citation>
    <scope>NUCLEOTIDE SEQUENCE [LARGE SCALE GENOMIC DNA]</scope>
    <source>
        <strain evidence="1 2">PI-S10-A1B</strain>
    </source>
</reference>
<evidence type="ECO:0000313" key="2">
    <source>
        <dbReference type="Proteomes" id="UP000260680"/>
    </source>
</evidence>
<sequence length="89" mass="10692">MKVTKFRNEGTEYEEWFCPNCNRWFAPWSYHIFGGKAETECTRCGEKLVTKTDEEIDQENREYEKQKQDEAGNRLSKRAYDNYVTGGWY</sequence>
<protein>
    <submittedName>
        <fullName evidence="1">Uncharacterized protein</fullName>
    </submittedName>
</protein>
<dbReference type="Proteomes" id="UP000260680">
    <property type="component" value="Unassembled WGS sequence"/>
</dbReference>
<dbReference type="EMBL" id="QOHO01000043">
    <property type="protein sequence ID" value="RFZ78316.1"/>
    <property type="molecule type" value="Genomic_DNA"/>
</dbReference>
<name>A0A3E2NBF3_9FIRM</name>
<accession>A0A3E2NBF3</accession>